<name>A0A8X6JTF5_NEPPI</name>
<sequence>MMVTNTYSPPLGGIPTCRSFYESKMGFFSVTNPVGKVLISVMDTFEVSIHEVGDLSPDLSQITVRNRRERTNFLLVFRGGPKDHYKSPLTDKHVGKIEGKYFISV</sequence>
<evidence type="ECO:0000313" key="1">
    <source>
        <dbReference type="EMBL" id="GFS35736.1"/>
    </source>
</evidence>
<keyword evidence="2" id="KW-1185">Reference proteome</keyword>
<organism evidence="1 2">
    <name type="scientific">Nephila pilipes</name>
    <name type="common">Giant wood spider</name>
    <name type="synonym">Nephila maculata</name>
    <dbReference type="NCBI Taxonomy" id="299642"/>
    <lineage>
        <taxon>Eukaryota</taxon>
        <taxon>Metazoa</taxon>
        <taxon>Ecdysozoa</taxon>
        <taxon>Arthropoda</taxon>
        <taxon>Chelicerata</taxon>
        <taxon>Arachnida</taxon>
        <taxon>Araneae</taxon>
        <taxon>Araneomorphae</taxon>
        <taxon>Entelegynae</taxon>
        <taxon>Araneoidea</taxon>
        <taxon>Nephilidae</taxon>
        <taxon>Nephila</taxon>
    </lineage>
</organism>
<dbReference type="Proteomes" id="UP000887013">
    <property type="component" value="Unassembled WGS sequence"/>
</dbReference>
<evidence type="ECO:0000313" key="2">
    <source>
        <dbReference type="Proteomes" id="UP000887013"/>
    </source>
</evidence>
<comment type="caution">
    <text evidence="1">The sequence shown here is derived from an EMBL/GenBank/DDBJ whole genome shotgun (WGS) entry which is preliminary data.</text>
</comment>
<proteinExistence type="predicted"/>
<accession>A0A8X6JTF5</accession>
<gene>
    <name evidence="1" type="ORF">NPIL_434731</name>
</gene>
<dbReference type="EMBL" id="BMAW01042729">
    <property type="protein sequence ID" value="GFS35736.1"/>
    <property type="molecule type" value="Genomic_DNA"/>
</dbReference>
<dbReference type="AlphaFoldDB" id="A0A8X6JTF5"/>
<protein>
    <submittedName>
        <fullName evidence="1">Uncharacterized protein</fullName>
    </submittedName>
</protein>
<reference evidence="1" key="1">
    <citation type="submission" date="2020-08" db="EMBL/GenBank/DDBJ databases">
        <title>Multicomponent nature underlies the extraordinary mechanical properties of spider dragline silk.</title>
        <authorList>
            <person name="Kono N."/>
            <person name="Nakamura H."/>
            <person name="Mori M."/>
            <person name="Yoshida Y."/>
            <person name="Ohtoshi R."/>
            <person name="Malay A.D."/>
            <person name="Moran D.A.P."/>
            <person name="Tomita M."/>
            <person name="Numata K."/>
            <person name="Arakawa K."/>
        </authorList>
    </citation>
    <scope>NUCLEOTIDE SEQUENCE</scope>
</reference>